<sequence>MEKNNNYLRAGKYQLFHGSMSKFDHFSLEYKGLNGTADGFGIYLTPNKDMASMYAEQTKKLGYIYEVTADLEKPLSTDELTITDKELSKIIDILQESNNILNDFNDVDYYGEKVVKREAIAMLKENDNDVDLINEIANTTGDTEKTAEALYNVGHYTHIVANERLLQEDTVVVVLQPERINIERVQDLNKELDVPAITENSHSGDKEKLSNQEEAVRLFWKGVLEQNRSFDFVGVDSNGTTLHSGTFVPDPQDRADSWLMYFDNQGEMIKQYIMSIDEIEEFKAGKKDEFMSQFPHGAPNIDYKILFHEENEFYWDWDEDIKGIKVPEVPIKDVIIKDFEQELETDRYYDKQAWQERIEYLNSNDPSAILRFSLDEDVEEFYKSHSDEIEDKLSSMAEVLGVERNALINESEATSEVDYKRYASIMAYKIGMDEINNDIENGTFKIPAMSEETENRILTVRNMESKQTFEME</sequence>
<accession>A0A286KC94</accession>
<organism evidence="2">
    <name type="scientific">Enterococcus avium</name>
    <name type="common">Streptococcus avium</name>
    <dbReference type="NCBI Taxonomy" id="33945"/>
    <lineage>
        <taxon>Bacteria</taxon>
        <taxon>Bacillati</taxon>
        <taxon>Bacillota</taxon>
        <taxon>Bacilli</taxon>
        <taxon>Lactobacillales</taxon>
        <taxon>Enterococcaceae</taxon>
        <taxon>Enterococcus</taxon>
    </lineage>
</organism>
<dbReference type="EMBL" id="KX976485">
    <property type="protein sequence ID" value="APB62537.1"/>
    <property type="molecule type" value="Genomic_DNA"/>
</dbReference>
<gene>
    <name evidence="2" type="ORF">pEA19081_p41</name>
</gene>
<evidence type="ECO:0000313" key="2">
    <source>
        <dbReference type="EMBL" id="APB62537.1"/>
    </source>
</evidence>
<dbReference type="Pfam" id="PF18760">
    <property type="entry name" value="ART-PolyVal"/>
    <property type="match status" value="1"/>
</dbReference>
<geneLocation type="plasmid" evidence="2">
    <name>pEA19081</name>
</geneLocation>
<proteinExistence type="predicted"/>
<evidence type="ECO:0000259" key="1">
    <source>
        <dbReference type="Pfam" id="PF18760"/>
    </source>
</evidence>
<dbReference type="AlphaFoldDB" id="A0A286KC94"/>
<reference evidence="2" key="1">
    <citation type="journal article" date="2017" name="Front. Microbiol.">
        <title>Identification of Novel Conjugative Plasmids with Multiple Copies of fosB that Confer High-Level Fosfomycin Resistance to Vancomycin-Resistant Enterococci.</title>
        <authorList>
            <person name="Sun L."/>
            <person name="Zhang P."/>
            <person name="Qu T."/>
            <person name="Chen Y."/>
            <person name="Hua X."/>
            <person name="Shi K."/>
            <person name="Yu Y."/>
        </authorList>
    </citation>
    <scope>NUCLEOTIDE SEQUENCE</scope>
    <source>
        <strain evidence="2">19081</strain>
        <plasmid evidence="2">pEA19081</plasmid>
    </source>
</reference>
<dbReference type="InterPro" id="IPR049522">
    <property type="entry name" value="ART-PolyVal_dom"/>
</dbReference>
<name>A0A286KC94_ENTAV</name>
<feature type="domain" description="ART-PolyVal-like" evidence="1">
    <location>
        <begin position="15"/>
        <end position="180"/>
    </location>
</feature>
<dbReference type="RefSeq" id="WP_010724529.1">
    <property type="nucleotide sequence ID" value="NZ_KX976485.1"/>
</dbReference>
<protein>
    <submittedName>
        <fullName evidence="2">LtrC protein</fullName>
    </submittedName>
</protein>
<keyword evidence="2" id="KW-0614">Plasmid</keyword>